<dbReference type="Pfam" id="PF01210">
    <property type="entry name" value="NAD_Gly3P_dh_N"/>
    <property type="match status" value="1"/>
</dbReference>
<keyword evidence="6" id="KW-1208">Phospholipid metabolism</keyword>
<dbReference type="Proteomes" id="UP000310017">
    <property type="component" value="Chromosome"/>
</dbReference>
<dbReference type="InterPro" id="IPR008927">
    <property type="entry name" value="6-PGluconate_DH-like_C_sf"/>
</dbReference>
<evidence type="ECO:0000256" key="9">
    <source>
        <dbReference type="PIRSR" id="PIRSR000114-3"/>
    </source>
</evidence>
<gene>
    <name evidence="14" type="ORF">FGM00_17720</name>
</gene>
<dbReference type="EMBL" id="CP040710">
    <property type="protein sequence ID" value="QCX01863.1"/>
    <property type="molecule type" value="Genomic_DNA"/>
</dbReference>
<feature type="binding site" evidence="8">
    <location>
        <begin position="252"/>
        <end position="253"/>
    </location>
    <ligand>
        <name>substrate</name>
    </ligand>
</feature>
<feature type="domain" description="Glycerol-3-phosphate dehydrogenase NAD-dependent C-terminal" evidence="13">
    <location>
        <begin position="177"/>
        <end position="307"/>
    </location>
</feature>
<keyword evidence="15" id="KW-1185">Reference proteome</keyword>
<feature type="binding site" evidence="9">
    <location>
        <position position="137"/>
    </location>
    <ligand>
        <name>NAD(+)</name>
        <dbReference type="ChEBI" id="CHEBI:57540"/>
    </ligand>
</feature>
<dbReference type="InterPro" id="IPR036291">
    <property type="entry name" value="NAD(P)-bd_dom_sf"/>
</dbReference>
<evidence type="ECO:0000259" key="12">
    <source>
        <dbReference type="Pfam" id="PF01210"/>
    </source>
</evidence>
<dbReference type="Gene3D" id="1.10.1040.10">
    <property type="entry name" value="N-(1-d-carboxylethyl)-l-norvaline Dehydrogenase, domain 2"/>
    <property type="match status" value="1"/>
</dbReference>
<keyword evidence="2" id="KW-0444">Lipid biosynthesis</keyword>
<dbReference type="InterPro" id="IPR006168">
    <property type="entry name" value="G3P_DH_NAD-dep"/>
</dbReference>
<feature type="binding site" evidence="8">
    <location>
        <position position="106"/>
    </location>
    <ligand>
        <name>substrate</name>
    </ligand>
</feature>
<dbReference type="KEGG" id="asag:FGM00_17720"/>
<evidence type="ECO:0000256" key="8">
    <source>
        <dbReference type="PIRSR" id="PIRSR000114-2"/>
    </source>
</evidence>
<dbReference type="OrthoDB" id="9812273at2"/>
<reference evidence="14 15" key="1">
    <citation type="submission" date="2019-05" db="EMBL/GenBank/DDBJ databases">
        <title>Genome sequencing of F202Z8.</title>
        <authorList>
            <person name="Kwon Y.M."/>
        </authorList>
    </citation>
    <scope>NUCLEOTIDE SEQUENCE [LARGE SCALE GENOMIC DNA]</scope>
    <source>
        <strain evidence="14 15">F202Z8</strain>
    </source>
</reference>
<dbReference type="RefSeq" id="WP_138854200.1">
    <property type="nucleotide sequence ID" value="NZ_CP040710.1"/>
</dbReference>
<evidence type="ECO:0000256" key="2">
    <source>
        <dbReference type="ARBA" id="ARBA00022516"/>
    </source>
</evidence>
<evidence type="ECO:0000256" key="3">
    <source>
        <dbReference type="ARBA" id="ARBA00023002"/>
    </source>
</evidence>
<feature type="domain" description="Glycerol-3-phosphate dehydrogenase NAD-dependent N-terminal" evidence="12">
    <location>
        <begin position="4"/>
        <end position="153"/>
    </location>
</feature>
<keyword evidence="9 10" id="KW-0520">NAD</keyword>
<evidence type="ECO:0000256" key="1">
    <source>
        <dbReference type="ARBA" id="ARBA00011009"/>
    </source>
</evidence>
<dbReference type="AlphaFoldDB" id="A0A5B7SXE0"/>
<dbReference type="SUPFAM" id="SSF48179">
    <property type="entry name" value="6-phosphogluconate dehydrogenase C-terminal domain-like"/>
    <property type="match status" value="1"/>
</dbReference>
<evidence type="ECO:0000256" key="10">
    <source>
        <dbReference type="RuleBase" id="RU000437"/>
    </source>
</evidence>
<dbReference type="SUPFAM" id="SSF51735">
    <property type="entry name" value="NAD(P)-binding Rossmann-fold domains"/>
    <property type="match status" value="1"/>
</dbReference>
<proteinExistence type="inferred from homology"/>
<feature type="binding site" evidence="9">
    <location>
        <begin position="8"/>
        <end position="13"/>
    </location>
    <ligand>
        <name>NAD(+)</name>
        <dbReference type="ChEBI" id="CHEBI:57540"/>
    </ligand>
</feature>
<dbReference type="PIRSF" id="PIRSF000114">
    <property type="entry name" value="Glycerol-3-P_dh"/>
    <property type="match status" value="1"/>
</dbReference>
<name>A0A5B7SXE0_9FLAO</name>
<dbReference type="PANTHER" id="PTHR11728">
    <property type="entry name" value="GLYCEROL-3-PHOSPHATE DEHYDROGENASE"/>
    <property type="match status" value="1"/>
</dbReference>
<evidence type="ECO:0000256" key="4">
    <source>
        <dbReference type="ARBA" id="ARBA00023098"/>
    </source>
</evidence>
<dbReference type="Pfam" id="PF07479">
    <property type="entry name" value="NAD_Gly3P_dh_C"/>
    <property type="match status" value="1"/>
</dbReference>
<keyword evidence="4" id="KW-0443">Lipid metabolism</keyword>
<feature type="binding site" evidence="9">
    <location>
        <position position="252"/>
    </location>
    <ligand>
        <name>NAD(+)</name>
        <dbReference type="ChEBI" id="CHEBI:57540"/>
    </ligand>
</feature>
<evidence type="ECO:0000256" key="7">
    <source>
        <dbReference type="PIRSR" id="PIRSR000114-1"/>
    </source>
</evidence>
<evidence type="ECO:0000313" key="14">
    <source>
        <dbReference type="EMBL" id="QCX01863.1"/>
    </source>
</evidence>
<dbReference type="InterPro" id="IPR011128">
    <property type="entry name" value="G3P_DH_NAD-dep_N"/>
</dbReference>
<protein>
    <recommendedName>
        <fullName evidence="11">Glycerol-3-phosphate dehydrogenase</fullName>
        <ecNumber evidence="11">1.1.1.94</ecNumber>
    </recommendedName>
</protein>
<dbReference type="GO" id="GO:0051287">
    <property type="term" value="F:NAD binding"/>
    <property type="evidence" value="ECO:0007669"/>
    <property type="project" value="InterPro"/>
</dbReference>
<dbReference type="GO" id="GO:0005829">
    <property type="term" value="C:cytosol"/>
    <property type="evidence" value="ECO:0007669"/>
    <property type="project" value="TreeGrafter"/>
</dbReference>
<dbReference type="GO" id="GO:0008654">
    <property type="term" value="P:phospholipid biosynthetic process"/>
    <property type="evidence" value="ECO:0007669"/>
    <property type="project" value="UniProtKB-KW"/>
</dbReference>
<comment type="similarity">
    <text evidence="1 10">Belongs to the NAD-dependent glycerol-3-phosphate dehydrogenase family.</text>
</comment>
<dbReference type="GO" id="GO:0005975">
    <property type="term" value="P:carbohydrate metabolic process"/>
    <property type="evidence" value="ECO:0007669"/>
    <property type="project" value="InterPro"/>
</dbReference>
<evidence type="ECO:0000256" key="5">
    <source>
        <dbReference type="ARBA" id="ARBA00023209"/>
    </source>
</evidence>
<keyword evidence="3 10" id="KW-0560">Oxidoreductase</keyword>
<feature type="active site" description="Proton acceptor" evidence="7">
    <location>
        <position position="188"/>
    </location>
</feature>
<evidence type="ECO:0000313" key="15">
    <source>
        <dbReference type="Proteomes" id="UP000310017"/>
    </source>
</evidence>
<dbReference type="GO" id="GO:0046168">
    <property type="term" value="P:glycerol-3-phosphate catabolic process"/>
    <property type="evidence" value="ECO:0007669"/>
    <property type="project" value="InterPro"/>
</dbReference>
<dbReference type="EC" id="1.1.1.94" evidence="11"/>
<accession>A0A5B7SXE0</accession>
<dbReference type="PANTHER" id="PTHR11728:SF1">
    <property type="entry name" value="GLYCEROL-3-PHOSPHATE DEHYDROGENASE [NAD(+)] 2, CHLOROPLASTIC"/>
    <property type="match status" value="1"/>
</dbReference>
<keyword evidence="5" id="KW-0594">Phospholipid biosynthesis</keyword>
<dbReference type="GO" id="GO:0141153">
    <property type="term" value="F:glycerol-3-phosphate dehydrogenase (NADP+) activity"/>
    <property type="evidence" value="ECO:0007669"/>
    <property type="project" value="RHEA"/>
</dbReference>
<evidence type="ECO:0000256" key="11">
    <source>
        <dbReference type="RuleBase" id="RU000439"/>
    </source>
</evidence>
<dbReference type="InterPro" id="IPR013328">
    <property type="entry name" value="6PGD_dom2"/>
</dbReference>
<dbReference type="Gene3D" id="3.40.50.720">
    <property type="entry name" value="NAD(P)-binding Rossmann-like Domain"/>
    <property type="match status" value="1"/>
</dbReference>
<evidence type="ECO:0000256" key="6">
    <source>
        <dbReference type="ARBA" id="ARBA00023264"/>
    </source>
</evidence>
<dbReference type="PRINTS" id="PR00077">
    <property type="entry name" value="GPDHDRGNASE"/>
</dbReference>
<comment type="catalytic activity">
    <reaction evidence="11">
        <text>sn-glycerol 3-phosphate + NADP(+) = dihydroxyacetone phosphate + NADPH + H(+)</text>
        <dbReference type="Rhea" id="RHEA:11096"/>
        <dbReference type="ChEBI" id="CHEBI:15378"/>
        <dbReference type="ChEBI" id="CHEBI:57597"/>
        <dbReference type="ChEBI" id="CHEBI:57642"/>
        <dbReference type="ChEBI" id="CHEBI:57783"/>
        <dbReference type="ChEBI" id="CHEBI:58349"/>
        <dbReference type="EC" id="1.1.1.94"/>
    </reaction>
</comment>
<sequence>MKHIYVIGAGSFGTAIANQLAFNTEDSVCLICRSEDQQQEINDNHTNLRYFPNKTLHDSLRASASLSKLSDADIVFMALPTAALKEHIKDLKIAIPTEALVVNLSKGLFKNGRNLVDYLKDKLNSPNVVTMKGPTFAVELMNNEHSLFTLGHDTETQYHTIKELVRKTNIHIDHTTDIAGVELLSALKNVYAIIMGIVDAQYNAINTRHMILTKAFSEIRVLLEALGGKEDTLFLACGYGDFGLTALNDLSRNRTLGLLIGKGFYNSDVNQSSVVLEGLRTIELISKATDDSIQKQLPLFNRLESFFRDKESKFKIRFNSLVD</sequence>
<organism evidence="14 15">
    <name type="scientific">Aggregatimonas sangjinii</name>
    <dbReference type="NCBI Taxonomy" id="2583587"/>
    <lineage>
        <taxon>Bacteria</taxon>
        <taxon>Pseudomonadati</taxon>
        <taxon>Bacteroidota</taxon>
        <taxon>Flavobacteriia</taxon>
        <taxon>Flavobacteriales</taxon>
        <taxon>Flavobacteriaceae</taxon>
        <taxon>Aggregatimonas</taxon>
    </lineage>
</organism>
<dbReference type="InterPro" id="IPR006109">
    <property type="entry name" value="G3P_DH_NAD-dep_C"/>
</dbReference>
<evidence type="ECO:0000259" key="13">
    <source>
        <dbReference type="Pfam" id="PF07479"/>
    </source>
</evidence>